<feature type="transmembrane region" description="Helical" evidence="2">
    <location>
        <begin position="587"/>
        <end position="613"/>
    </location>
</feature>
<accession>A0A8S5REK3</accession>
<evidence type="ECO:0000256" key="1">
    <source>
        <dbReference type="SAM" id="Coils"/>
    </source>
</evidence>
<organism evidence="3">
    <name type="scientific">virus sp. ctqEG8</name>
    <dbReference type="NCBI Taxonomy" id="2827998"/>
    <lineage>
        <taxon>Viruses</taxon>
    </lineage>
</organism>
<proteinExistence type="predicted"/>
<keyword evidence="2" id="KW-0812">Transmembrane</keyword>
<evidence type="ECO:0000256" key="2">
    <source>
        <dbReference type="SAM" id="Phobius"/>
    </source>
</evidence>
<feature type="transmembrane region" description="Helical" evidence="2">
    <location>
        <begin position="619"/>
        <end position="637"/>
    </location>
</feature>
<dbReference type="PANTHER" id="PTHR37813:SF1">
    <property type="entry name" value="FELS-2 PROPHAGE PROTEIN"/>
    <property type="match status" value="1"/>
</dbReference>
<feature type="coiled-coil region" evidence="1">
    <location>
        <begin position="85"/>
        <end position="126"/>
    </location>
</feature>
<protein>
    <submittedName>
        <fullName evidence="3">Tail tape measure protein</fullName>
    </submittedName>
</protein>
<reference evidence="3" key="1">
    <citation type="journal article" date="2021" name="Proc. Natl. Acad. Sci. U.S.A.">
        <title>A Catalog of Tens of Thousands of Viruses from Human Metagenomes Reveals Hidden Associations with Chronic Diseases.</title>
        <authorList>
            <person name="Tisza M.J."/>
            <person name="Buck C.B."/>
        </authorList>
    </citation>
    <scope>NUCLEOTIDE SEQUENCE</scope>
    <source>
        <strain evidence="3">CtqEG8</strain>
    </source>
</reference>
<name>A0A8S5REK3_9VIRU</name>
<dbReference type="EMBL" id="BK059100">
    <property type="protein sequence ID" value="DAE29816.1"/>
    <property type="molecule type" value="Genomic_DNA"/>
</dbReference>
<sequence length="920" mass="98130">MADELGFEISAKVDKALTALGQLNYQFSKLGDTVSSVTKTIASSQFGQAIKGQVDQVSDSFQKIKDAKTSADAAMASAKANPATYEQVKERQEQINDAFRRAKSEATNLKAQMAQLMIEYRRVSIEQGITSDSAQSVASEYNALGVQLDAATKKLDRFKQLKRAVKGAVKDTESSLGGDNVGMFGGLSAAEESMRAAEQLAAAEYQRSLASQTATQSTNQASTALRFFSRSANDATGAVKKNDTFFAQLSRSIKNITFYRLVRGAIKSIMNAAIQATQAMAIWSQQFDTGATGSLASFNDNVSSIASNMLFMRNAIMAAVEPIISLLTPAFNMLASAIANAFNMLSQFLSALTGRSFYNKAIKNNVNYANSLKQGSKAQKAFLAGFDELEVVQEKQGKTAGEALGIDPGSMWSQEQVTPDMEAIVSPLKKAWQDALDNMKSIWDAHKDGLLASAQELFSAIGNLMTTIDISFLENFFGEGRVGAQMFADALWFLDNAMQLLASIINNILAPAADGFIQGFSDSLGVIWGIAEDIFGPILEKIFTLTDYLNQNSDAVQSISQKIGYVIGVIAPIVGTIMLISGAVKVVAGVIGAAIPVIAAIKTAISLVGIAVAAVGGPLNMLILVVGAVALAFIALYKHSETFRNFVNGVGEGIKEMVNGFIDAAGAIIDGFIKGIVEGVPRAIKEIVEWAKEIPKRFKEQEGIHSPSTVFAEIGNMLVLGLVNGIRAFFGKVTNVIGDIKKKCDLSSLVNDALTWGKDMMKGFADGISKAKDAVGNAIHTVADKITSLLHFSRPDEGPLRSYEQWMPDFMRGLANGIDDNSNLVYAATGRLAAGMQSALSVPTLGIGNVNGSVSLDASSVSEAQMSANQAMADVFWKGCMAVVQAINNKDMEVSIGDDVIGRAASRYERKQAVIHGGAY</sequence>
<evidence type="ECO:0000313" key="3">
    <source>
        <dbReference type="EMBL" id="DAE29816.1"/>
    </source>
</evidence>
<keyword evidence="2" id="KW-1133">Transmembrane helix</keyword>
<keyword evidence="1" id="KW-0175">Coiled coil</keyword>
<keyword evidence="2" id="KW-0472">Membrane</keyword>
<dbReference type="PANTHER" id="PTHR37813">
    <property type="entry name" value="FELS-2 PROPHAGE PROTEIN"/>
    <property type="match status" value="1"/>
</dbReference>
<feature type="transmembrane region" description="Helical" evidence="2">
    <location>
        <begin position="563"/>
        <end position="580"/>
    </location>
</feature>